<dbReference type="RefSeq" id="WP_131902977.1">
    <property type="nucleotide sequence ID" value="NZ_SMKU01000432.1"/>
</dbReference>
<name>A0A4R5A1D8_9ACTN</name>
<dbReference type="OrthoDB" id="3479101at2"/>
<keyword evidence="1" id="KW-1133">Transmembrane helix</keyword>
<keyword evidence="3" id="KW-1185">Reference proteome</keyword>
<proteinExistence type="predicted"/>
<keyword evidence="1" id="KW-0812">Transmembrane</keyword>
<reference evidence="2 3" key="1">
    <citation type="submission" date="2019-03" db="EMBL/GenBank/DDBJ databases">
        <title>Draft genome sequences of novel Actinobacteria.</title>
        <authorList>
            <person name="Sahin N."/>
            <person name="Ay H."/>
            <person name="Saygin H."/>
        </authorList>
    </citation>
    <scope>NUCLEOTIDE SEQUENCE [LARGE SCALE GENOMIC DNA]</scope>
    <source>
        <strain evidence="2 3">H3C3</strain>
    </source>
</reference>
<dbReference type="AlphaFoldDB" id="A0A4R5A1D8"/>
<sequence>MRVAIAVTGTVLLTCGAGALVLGLGGFDGLGDLAARPPLDPALVRFADGNPWLLPAAASVAALLSLAGQLWLVVQGRALVHQWRPDVDPHTREAARDAAGALVRDAGALPSVREVRVRLTGTLTRPRLLLNVVCDRDAVLGEVYGELGAGPVERYRRTVGMPDLPAIVRFRMTSPHAGHRRPRQPDPETA</sequence>
<feature type="transmembrane region" description="Helical" evidence="1">
    <location>
        <begin position="52"/>
        <end position="74"/>
    </location>
</feature>
<evidence type="ECO:0000313" key="2">
    <source>
        <dbReference type="EMBL" id="TDD64740.1"/>
    </source>
</evidence>
<evidence type="ECO:0008006" key="4">
    <source>
        <dbReference type="Google" id="ProtNLM"/>
    </source>
</evidence>
<evidence type="ECO:0000313" key="3">
    <source>
        <dbReference type="Proteomes" id="UP000294513"/>
    </source>
</evidence>
<organism evidence="2 3">
    <name type="scientific">Actinomadura rubrisoli</name>
    <dbReference type="NCBI Taxonomy" id="2530368"/>
    <lineage>
        <taxon>Bacteria</taxon>
        <taxon>Bacillati</taxon>
        <taxon>Actinomycetota</taxon>
        <taxon>Actinomycetes</taxon>
        <taxon>Streptosporangiales</taxon>
        <taxon>Thermomonosporaceae</taxon>
        <taxon>Actinomadura</taxon>
    </lineage>
</organism>
<comment type="caution">
    <text evidence="2">The sequence shown here is derived from an EMBL/GenBank/DDBJ whole genome shotgun (WGS) entry which is preliminary data.</text>
</comment>
<keyword evidence="1" id="KW-0472">Membrane</keyword>
<gene>
    <name evidence="2" type="ORF">E1298_42075</name>
</gene>
<accession>A0A4R5A1D8</accession>
<dbReference type="Proteomes" id="UP000294513">
    <property type="component" value="Unassembled WGS sequence"/>
</dbReference>
<dbReference type="EMBL" id="SMKU01000432">
    <property type="protein sequence ID" value="TDD64740.1"/>
    <property type="molecule type" value="Genomic_DNA"/>
</dbReference>
<evidence type="ECO:0000256" key="1">
    <source>
        <dbReference type="SAM" id="Phobius"/>
    </source>
</evidence>
<protein>
    <recommendedName>
        <fullName evidence="4">Alkaline shock response membrane anchor protein AmaP</fullName>
    </recommendedName>
</protein>